<protein>
    <submittedName>
        <fullName evidence="10">ATP-binding cassette, subfamily B, MsbA</fullName>
    </submittedName>
</protein>
<dbReference type="PROSITE" id="PS50929">
    <property type="entry name" value="ABC_TM1F"/>
    <property type="match status" value="1"/>
</dbReference>
<evidence type="ECO:0000313" key="10">
    <source>
        <dbReference type="EMBL" id="SIR49191.1"/>
    </source>
</evidence>
<keyword evidence="6 7" id="KW-0472">Membrane</keyword>
<feature type="domain" description="ABC transmembrane type-1" evidence="9">
    <location>
        <begin position="25"/>
        <end position="346"/>
    </location>
</feature>
<reference evidence="11" key="1">
    <citation type="submission" date="2017-01" db="EMBL/GenBank/DDBJ databases">
        <authorList>
            <person name="Varghese N."/>
            <person name="Submissions S."/>
        </authorList>
    </citation>
    <scope>NUCLEOTIDE SEQUENCE [LARGE SCALE GENOMIC DNA]</scope>
    <source>
        <strain evidence="11">DM9</strain>
    </source>
</reference>
<dbReference type="GO" id="GO:0005886">
    <property type="term" value="C:plasma membrane"/>
    <property type="evidence" value="ECO:0007669"/>
    <property type="project" value="UniProtKB-SubCell"/>
</dbReference>
<dbReference type="AlphaFoldDB" id="A0A1N7BCU8"/>
<dbReference type="InterPro" id="IPR011527">
    <property type="entry name" value="ABC1_TM_dom"/>
</dbReference>
<evidence type="ECO:0000256" key="3">
    <source>
        <dbReference type="ARBA" id="ARBA00022741"/>
    </source>
</evidence>
<accession>A0A1N7BCU8</accession>
<dbReference type="InterPro" id="IPR039421">
    <property type="entry name" value="Type_1_exporter"/>
</dbReference>
<dbReference type="SUPFAM" id="SSF52540">
    <property type="entry name" value="P-loop containing nucleoside triphosphate hydrolases"/>
    <property type="match status" value="1"/>
</dbReference>
<dbReference type="PANTHER" id="PTHR43394:SF1">
    <property type="entry name" value="ATP-BINDING CASSETTE SUB-FAMILY B MEMBER 10, MITOCHONDRIAL"/>
    <property type="match status" value="1"/>
</dbReference>
<keyword evidence="4 10" id="KW-0067">ATP-binding</keyword>
<dbReference type="SMART" id="SM00382">
    <property type="entry name" value="AAA"/>
    <property type="match status" value="1"/>
</dbReference>
<dbReference type="Gene3D" id="1.20.1560.10">
    <property type="entry name" value="ABC transporter type 1, transmembrane domain"/>
    <property type="match status" value="1"/>
</dbReference>
<dbReference type="Gene3D" id="3.40.50.300">
    <property type="entry name" value="P-loop containing nucleotide triphosphate hydrolases"/>
    <property type="match status" value="1"/>
</dbReference>
<dbReference type="FunFam" id="3.40.50.300:FF:000218">
    <property type="entry name" value="Multidrug ABC transporter ATP-binding protein"/>
    <property type="match status" value="1"/>
</dbReference>
<dbReference type="CDD" id="cd03251">
    <property type="entry name" value="ABCC_MsbA"/>
    <property type="match status" value="1"/>
</dbReference>
<dbReference type="Pfam" id="PF00664">
    <property type="entry name" value="ABC_membrane"/>
    <property type="match status" value="1"/>
</dbReference>
<evidence type="ECO:0000256" key="5">
    <source>
        <dbReference type="ARBA" id="ARBA00022989"/>
    </source>
</evidence>
<dbReference type="InterPro" id="IPR017871">
    <property type="entry name" value="ABC_transporter-like_CS"/>
</dbReference>
<dbReference type="EMBL" id="FTNM01000007">
    <property type="protein sequence ID" value="SIR49191.1"/>
    <property type="molecule type" value="Genomic_DNA"/>
</dbReference>
<dbReference type="PROSITE" id="PS50893">
    <property type="entry name" value="ABC_TRANSPORTER_2"/>
    <property type="match status" value="1"/>
</dbReference>
<dbReference type="GO" id="GO:0015421">
    <property type="term" value="F:ABC-type oligopeptide transporter activity"/>
    <property type="evidence" value="ECO:0007669"/>
    <property type="project" value="TreeGrafter"/>
</dbReference>
<dbReference type="GO" id="GO:0005524">
    <property type="term" value="F:ATP binding"/>
    <property type="evidence" value="ECO:0007669"/>
    <property type="project" value="UniProtKB-KW"/>
</dbReference>
<evidence type="ECO:0000256" key="4">
    <source>
        <dbReference type="ARBA" id="ARBA00022840"/>
    </source>
</evidence>
<dbReference type="SUPFAM" id="SSF90123">
    <property type="entry name" value="ABC transporter transmembrane region"/>
    <property type="match status" value="1"/>
</dbReference>
<dbReference type="GO" id="GO:0016887">
    <property type="term" value="F:ATP hydrolysis activity"/>
    <property type="evidence" value="ECO:0007669"/>
    <property type="project" value="InterPro"/>
</dbReference>
<keyword evidence="11" id="KW-1185">Reference proteome</keyword>
<sequence>MAYINMKTYLRILQFAKPYSRFVPLYTIYTILGIIFGLLNFTLLIPLLNVLFGTVGADEAVTMVTTKPEFSLSIEYFKDFFNFHFGQVILEQGRQGALLFVCIIVVISVFLANLFKYLAFRVVGALRAHVVKKIRHATYERVTQLHMGYFSNERKGDLMTRLTVDIQEVENSVVNTMTVVIREPISIIAFFVVLFTMSVKLTLFTLILLPLSGILIAGIAKRLKRAAQQGQESLSFILTIIDETLSGIRVIKAFNAEPYILDKFHDQNSRYARLQRSIAYKRDLASPFSEFMGVTVVALLLYFGGTMVLNQESDLSAAEFITYIILFSQVLVPAKAMSAAFSNIQRGLVSGDRILQVIDTEPQVKNKPNAKVLPEFRHEIEFRDVSFSYGDHVVLQDINLSIEKGKTVALVGPSGGGKSTLADLIPRFYDPTAGAILIDGHDIRDYTMESVRDTMGVVTQESILFNDSIFNNIAFNKTDATEEEVIAAAKIANAHEFIVKTPEGYQTMIGDRGSRLSGGQRQRLSIARAILQNPPILILDEATSALDTESEKLVQEALTNLMKNRTSIVIAHRLSTIQHADEIVVLQQGRIVERGSHEDLLQHGGLYAKLTQMQLVS</sequence>
<dbReference type="PANTHER" id="PTHR43394">
    <property type="entry name" value="ATP-DEPENDENT PERMEASE MDL1, MITOCHONDRIAL"/>
    <property type="match status" value="1"/>
</dbReference>
<dbReference type="Pfam" id="PF00005">
    <property type="entry name" value="ABC_tran"/>
    <property type="match status" value="1"/>
</dbReference>
<feature type="transmembrane region" description="Helical" evidence="7">
    <location>
        <begin position="97"/>
        <end position="119"/>
    </location>
</feature>
<dbReference type="InterPro" id="IPR003593">
    <property type="entry name" value="AAA+_ATPase"/>
</dbReference>
<comment type="subcellular location">
    <subcellularLocation>
        <location evidence="1">Cell membrane</location>
        <topology evidence="1">Multi-pass membrane protein</topology>
    </subcellularLocation>
</comment>
<dbReference type="InterPro" id="IPR036640">
    <property type="entry name" value="ABC1_TM_sf"/>
</dbReference>
<dbReference type="PROSITE" id="PS00211">
    <property type="entry name" value="ABC_TRANSPORTER_1"/>
    <property type="match status" value="1"/>
</dbReference>
<keyword evidence="5 7" id="KW-1133">Transmembrane helix</keyword>
<evidence type="ECO:0000256" key="6">
    <source>
        <dbReference type="ARBA" id="ARBA00023136"/>
    </source>
</evidence>
<name>A0A1N7BCU8_9BACT</name>
<dbReference type="InterPro" id="IPR003439">
    <property type="entry name" value="ABC_transporter-like_ATP-bd"/>
</dbReference>
<keyword evidence="3" id="KW-0547">Nucleotide-binding</keyword>
<gene>
    <name evidence="10" type="ORF">SAMN05421545_3913</name>
</gene>
<dbReference type="STRING" id="1077936.SAMN05421545_3913"/>
<keyword evidence="2 7" id="KW-0812">Transmembrane</keyword>
<evidence type="ECO:0000313" key="11">
    <source>
        <dbReference type="Proteomes" id="UP000185924"/>
    </source>
</evidence>
<proteinExistence type="predicted"/>
<evidence type="ECO:0000256" key="7">
    <source>
        <dbReference type="SAM" id="Phobius"/>
    </source>
</evidence>
<dbReference type="CDD" id="cd18552">
    <property type="entry name" value="ABC_6TM_MsbA_like"/>
    <property type="match status" value="1"/>
</dbReference>
<evidence type="ECO:0000259" key="9">
    <source>
        <dbReference type="PROSITE" id="PS50929"/>
    </source>
</evidence>
<organism evidence="10 11">
    <name type="scientific">Pontibacter lucknowensis</name>
    <dbReference type="NCBI Taxonomy" id="1077936"/>
    <lineage>
        <taxon>Bacteria</taxon>
        <taxon>Pseudomonadati</taxon>
        <taxon>Bacteroidota</taxon>
        <taxon>Cytophagia</taxon>
        <taxon>Cytophagales</taxon>
        <taxon>Hymenobacteraceae</taxon>
        <taxon>Pontibacter</taxon>
    </lineage>
</organism>
<dbReference type="InterPro" id="IPR027417">
    <property type="entry name" value="P-loop_NTPase"/>
</dbReference>
<evidence type="ECO:0000259" key="8">
    <source>
        <dbReference type="PROSITE" id="PS50893"/>
    </source>
</evidence>
<evidence type="ECO:0000256" key="2">
    <source>
        <dbReference type="ARBA" id="ARBA00022692"/>
    </source>
</evidence>
<evidence type="ECO:0000256" key="1">
    <source>
        <dbReference type="ARBA" id="ARBA00004651"/>
    </source>
</evidence>
<feature type="transmembrane region" description="Helical" evidence="7">
    <location>
        <begin position="21"/>
        <end position="45"/>
    </location>
</feature>
<dbReference type="Proteomes" id="UP000185924">
    <property type="component" value="Unassembled WGS sequence"/>
</dbReference>
<feature type="domain" description="ABC transporter" evidence="8">
    <location>
        <begin position="380"/>
        <end position="613"/>
    </location>
</feature>